<feature type="region of interest" description="Disordered" evidence="1">
    <location>
        <begin position="355"/>
        <end position="374"/>
    </location>
</feature>
<sequence length="590" mass="61096">MDIDMAPAVGEGGGNKGTGAFSTPQQQQQQHVWTTASTAYEALALSRAALQAQTQTQTQTHTGTPALNRASLSALLATLHTAVPAYADHVHLPPRSPAQSADKEKDREQRHRHERLIHERSRLHASRVQMVHTLAHGFGMPLQGSRQQEQPQPASERAGAGARTERQGVLPRELTEQLYAALVELHPVRPAPASAQAAAIVAAAAAPPAPLPPASSSSAELKLDPATGAGAELDLSAPALHQGPTPRNSASLATLALNTLSNIVTSPARSLFAFEVFAEHFDLDRGSTTSGGANNEAAGAAGAGAVTSPSVAVSPAVAPPETADGGRAVSVIMVGGKVLVVDIELGVKDWATAASGSGPDAGGAGSSSTGLAPHQSLPAWAQQKGTLAWIPTVHVKITFANDPAADAAAQGTSGAVQGSRAAASVRSSSDSEMLAAQLQKHLAVLAQLLLLGFPLHPEIDGDENDEGQQSAKAEDGDVYMLDVTQDARASASASAPAPEPSNVNSAQNAQNRHPSTASSTSAALCNALARRERSDREVDPALRLVHADLYGPEYYLLARYHLQAFVKVLARLAQLDHERFERSAAAGVGF</sequence>
<evidence type="ECO:0000313" key="2">
    <source>
        <dbReference type="EMBL" id="KAK0531674.1"/>
    </source>
</evidence>
<feature type="compositionally biased region" description="Polar residues" evidence="1">
    <location>
        <begin position="144"/>
        <end position="153"/>
    </location>
</feature>
<feature type="compositionally biased region" description="Low complexity" evidence="1">
    <location>
        <begin position="489"/>
        <end position="506"/>
    </location>
</feature>
<proteinExistence type="predicted"/>
<dbReference type="EMBL" id="JAPDMQ010000179">
    <property type="protein sequence ID" value="KAK0531674.1"/>
    <property type="molecule type" value="Genomic_DNA"/>
</dbReference>
<feature type="compositionally biased region" description="Polar residues" evidence="1">
    <location>
        <begin position="507"/>
        <end position="522"/>
    </location>
</feature>
<comment type="caution">
    <text evidence="2">The sequence shown here is derived from an EMBL/GenBank/DDBJ whole genome shotgun (WGS) entry which is preliminary data.</text>
</comment>
<organism evidence="2 3">
    <name type="scientific">Tilletia horrida</name>
    <dbReference type="NCBI Taxonomy" id="155126"/>
    <lineage>
        <taxon>Eukaryota</taxon>
        <taxon>Fungi</taxon>
        <taxon>Dikarya</taxon>
        <taxon>Basidiomycota</taxon>
        <taxon>Ustilaginomycotina</taxon>
        <taxon>Exobasidiomycetes</taxon>
        <taxon>Tilletiales</taxon>
        <taxon>Tilletiaceae</taxon>
        <taxon>Tilletia</taxon>
    </lineage>
</organism>
<reference evidence="2" key="1">
    <citation type="journal article" date="2023" name="PhytoFront">
        <title>Draft Genome Resources of Seven Strains of Tilletia horrida, Causal Agent of Kernel Smut of Rice.</title>
        <authorList>
            <person name="Khanal S."/>
            <person name="Antony Babu S."/>
            <person name="Zhou X.G."/>
        </authorList>
    </citation>
    <scope>NUCLEOTIDE SEQUENCE</scope>
    <source>
        <strain evidence="2">TX3</strain>
    </source>
</reference>
<dbReference type="Proteomes" id="UP001176521">
    <property type="component" value="Unassembled WGS sequence"/>
</dbReference>
<feature type="compositionally biased region" description="Basic and acidic residues" evidence="1">
    <location>
        <begin position="101"/>
        <end position="118"/>
    </location>
</feature>
<accession>A0AAN6JL31</accession>
<dbReference type="AlphaFoldDB" id="A0AAN6JL31"/>
<feature type="region of interest" description="Disordered" evidence="1">
    <location>
        <begin position="90"/>
        <end position="118"/>
    </location>
</feature>
<name>A0AAN6JL31_9BASI</name>
<feature type="region of interest" description="Disordered" evidence="1">
    <location>
        <begin position="489"/>
        <end position="522"/>
    </location>
</feature>
<keyword evidence="3" id="KW-1185">Reference proteome</keyword>
<protein>
    <submittedName>
        <fullName evidence="2">Uncharacterized protein</fullName>
    </submittedName>
</protein>
<gene>
    <name evidence="2" type="ORF">OC842_003540</name>
</gene>
<evidence type="ECO:0000256" key="1">
    <source>
        <dbReference type="SAM" id="MobiDB-lite"/>
    </source>
</evidence>
<evidence type="ECO:0000313" key="3">
    <source>
        <dbReference type="Proteomes" id="UP001176521"/>
    </source>
</evidence>
<feature type="region of interest" description="Disordered" evidence="1">
    <location>
        <begin position="140"/>
        <end position="167"/>
    </location>
</feature>
<feature type="region of interest" description="Disordered" evidence="1">
    <location>
        <begin position="1"/>
        <end position="32"/>
    </location>
</feature>